<accession>A0ABT3QCX4</accession>
<dbReference type="Pfam" id="PF13403">
    <property type="entry name" value="Hint_2"/>
    <property type="match status" value="1"/>
</dbReference>
<dbReference type="EMBL" id="JAPIUZ010000001">
    <property type="protein sequence ID" value="MCX2563142.1"/>
    <property type="molecule type" value="Genomic_DNA"/>
</dbReference>
<organism evidence="2 3">
    <name type="scientific">Acetobacter thailandicus</name>
    <dbReference type="NCBI Taxonomy" id="1502842"/>
    <lineage>
        <taxon>Bacteria</taxon>
        <taxon>Pseudomonadati</taxon>
        <taxon>Pseudomonadota</taxon>
        <taxon>Alphaproteobacteria</taxon>
        <taxon>Acetobacterales</taxon>
        <taxon>Acetobacteraceae</taxon>
        <taxon>Acetobacter</taxon>
    </lineage>
</organism>
<name>A0ABT3QCX4_9PROT</name>
<dbReference type="InterPro" id="IPR030930">
    <property type="entry name" value="AIDA"/>
</dbReference>
<dbReference type="SUPFAM" id="SSF51294">
    <property type="entry name" value="Hedgehog/intein (Hint) domain"/>
    <property type="match status" value="1"/>
</dbReference>
<dbReference type="Proteomes" id="UP001301152">
    <property type="component" value="Unassembled WGS sequence"/>
</dbReference>
<evidence type="ECO:0000313" key="2">
    <source>
        <dbReference type="EMBL" id="MCX2563142.1"/>
    </source>
</evidence>
<gene>
    <name evidence="2" type="ORF">OQ497_04090</name>
</gene>
<comment type="caution">
    <text evidence="2">The sequence shown here is derived from an EMBL/GenBank/DDBJ whole genome shotgun (WGS) entry which is preliminary data.</text>
</comment>
<evidence type="ECO:0000259" key="1">
    <source>
        <dbReference type="Pfam" id="PF13403"/>
    </source>
</evidence>
<dbReference type="InterPro" id="IPR036844">
    <property type="entry name" value="Hint_dom_sf"/>
</dbReference>
<keyword evidence="3" id="KW-1185">Reference proteome</keyword>
<dbReference type="InterPro" id="IPR012332">
    <property type="entry name" value="Autotransporter_pectin_lyase_C"/>
</dbReference>
<dbReference type="NCBIfam" id="TIGR04415">
    <property type="entry name" value="O_hepto_targRPT"/>
    <property type="match status" value="2"/>
</dbReference>
<evidence type="ECO:0000313" key="3">
    <source>
        <dbReference type="Proteomes" id="UP001301152"/>
    </source>
</evidence>
<dbReference type="InterPro" id="IPR028992">
    <property type="entry name" value="Hedgehog/Intein_dom"/>
</dbReference>
<reference evidence="2 3" key="1">
    <citation type="submission" date="2022-11" db="EMBL/GenBank/DDBJ databases">
        <title>Genome sequencing of Acetobacter type strain.</title>
        <authorList>
            <person name="Heo J."/>
            <person name="Lee D."/>
            <person name="Han B.-H."/>
            <person name="Hong S.-B."/>
            <person name="Kwon S.-W."/>
        </authorList>
    </citation>
    <scope>NUCLEOTIDE SEQUENCE [LARGE SCALE GENOMIC DNA]</scope>
    <source>
        <strain evidence="2 3">KACC 21253</strain>
    </source>
</reference>
<feature type="domain" description="Hedgehog/Intein (Hint)" evidence="1">
    <location>
        <begin position="552"/>
        <end position="691"/>
    </location>
</feature>
<dbReference type="Gene3D" id="2.160.20.20">
    <property type="match status" value="2"/>
</dbReference>
<dbReference type="InterPro" id="IPR011050">
    <property type="entry name" value="Pectin_lyase_fold/virulence"/>
</dbReference>
<proteinExistence type="predicted"/>
<dbReference type="RefSeq" id="WP_173560109.1">
    <property type="nucleotide sequence ID" value="NZ_JAPIUZ010000001.1"/>
</dbReference>
<protein>
    <submittedName>
        <fullName evidence="2">Hint domain-containing protein</fullName>
    </submittedName>
</protein>
<sequence>MSHVTSNVLYVDDGLNGWTNPGGFYGAGFTSVTVESGGTFAGATLTSGGSLTIQSGGTVLNNTFEGGTLTVENGGALSNITISSAATAIFLAGTNEYYYNVNLDGGTISAFNSTPYFNWGSNGGTLILESGSVDTEGEDPSSGNANIIVNSGAVLSGTTLASGNTLTVNSGGSVTGAIINSGATAVFSAGANENATLNGGVISAYNSPPYFTWGSSGGTLILESGAIDTNESPFSGNASIIVNSGAQLSSATLSSGNTLTVNSGGSLASTTINSGATAVFSAGANEVTSVHLNGGVISAYNSPPYLGWTTSGGTLILESGAVDTYETPPAGNANIYVNSGATLQSTTISSGNTLIVSSGGVVSTLTVTSSGGAGIRGLSSSAVVSGGGVLEAAAGGIIANNTVESGGSLYARSEGVIGTTTVSSGGSLYAFSGGVISGNVTAERGAQVTIPSTAGGTVTLTGDGNSDLVITGNTSPTTVISGFTQNVGTGAVDSITLESVKANDVKDVTYPDADHVTFTLQDNSSITLNIIGVKEIGYTLSENSDGDLVYEVCFLADTLIATPNGTMAVQDLKPGDIIVSYQDGKACHTTVTWAGKAHCTVKSEKSDDEAGYPVRILQDAIAPGVPFKDLLVTAEHCLFFDNAFIPARMLVNGRSVFYDRSVPSYDYYHIETEDHSVIMADGMLTESYLDTGNRNAFRQQGNVFIFNPQTKNWENDAAAPLDVSRERVEPIYRQIAQRAEKRRLPLQTLPPALTTETNLHLRSANGHIIQPLRTVDKCVMFMIPDGLDTVQIVSNSSKPSDTRGPFVDDRRNLGVLIGEVLFFEGNKKREIIHHLTDDALNGWHGIAHPSARWTNGNASLPLGPRKPGSIGLLSLSIEAAGPYCVTQDEEGKKTA</sequence>
<dbReference type="SUPFAM" id="SSF51126">
    <property type="entry name" value="Pectin lyase-like"/>
    <property type="match status" value="1"/>
</dbReference>